<evidence type="ECO:0000313" key="2">
    <source>
        <dbReference type="EMBL" id="DAF94679.1"/>
    </source>
</evidence>
<reference evidence="2" key="1">
    <citation type="journal article" date="2021" name="Proc. Natl. Acad. Sci. U.S.A.">
        <title>A Catalog of Tens of Thousands of Viruses from Human Metagenomes Reveals Hidden Associations with Chronic Diseases.</title>
        <authorList>
            <person name="Tisza M.J."/>
            <person name="Buck C.B."/>
        </authorList>
    </citation>
    <scope>NUCLEOTIDE SEQUENCE</scope>
    <source>
        <strain evidence="2">Ctvph17</strain>
    </source>
</reference>
<name>A0A8S5UJM9_9CAUD</name>
<protein>
    <submittedName>
        <fullName evidence="2">Uncharacterized protein</fullName>
    </submittedName>
</protein>
<proteinExistence type="predicted"/>
<evidence type="ECO:0000256" key="1">
    <source>
        <dbReference type="SAM" id="MobiDB-lite"/>
    </source>
</evidence>
<organism evidence="2">
    <name type="scientific">Siphoviridae sp. ctvph17</name>
    <dbReference type="NCBI Taxonomy" id="2825724"/>
    <lineage>
        <taxon>Viruses</taxon>
        <taxon>Duplodnaviria</taxon>
        <taxon>Heunggongvirae</taxon>
        <taxon>Uroviricota</taxon>
        <taxon>Caudoviricetes</taxon>
    </lineage>
</organism>
<feature type="compositionally biased region" description="Basic residues" evidence="1">
    <location>
        <begin position="27"/>
        <end position="36"/>
    </location>
</feature>
<feature type="region of interest" description="Disordered" evidence="1">
    <location>
        <begin position="1"/>
        <end position="69"/>
    </location>
</feature>
<feature type="compositionally biased region" description="Acidic residues" evidence="1">
    <location>
        <begin position="44"/>
        <end position="69"/>
    </location>
</feature>
<dbReference type="EMBL" id="BK016095">
    <property type="protein sequence ID" value="DAF94679.1"/>
    <property type="molecule type" value="Genomic_DNA"/>
</dbReference>
<sequence>MKARRNTWPSLSSSIFQERKTPMANQNRKRQPRRQPSRSSTPIDYDDYDDAADDTNFEVDGYPGEETELEEDQFERFRKRAQALPIKEVKNRNRTVLTRKPFVLGADYGFDPAIKIQAPTYVDRLRLEQILKDPDQLSSIDVLRLIFKDNLNRFIMAINDAEDAEMIALGVIVAYFEHFYGKGLVEKITDFSTLLL</sequence>
<feature type="compositionally biased region" description="Polar residues" evidence="1">
    <location>
        <begin position="7"/>
        <end position="16"/>
    </location>
</feature>
<accession>A0A8S5UJM9</accession>